<gene>
    <name evidence="2" type="ORF">LCGC14_2578550</name>
</gene>
<protein>
    <recommendedName>
        <fullName evidence="1">Pyrrolo-quinoline quinone repeat domain-containing protein</fullName>
    </recommendedName>
</protein>
<organism evidence="2">
    <name type="scientific">marine sediment metagenome</name>
    <dbReference type="NCBI Taxonomy" id="412755"/>
    <lineage>
        <taxon>unclassified sequences</taxon>
        <taxon>metagenomes</taxon>
        <taxon>ecological metagenomes</taxon>
    </lineage>
</organism>
<feature type="domain" description="Pyrrolo-quinoline quinone repeat" evidence="1">
    <location>
        <begin position="79"/>
        <end position="150"/>
    </location>
</feature>
<dbReference type="Pfam" id="PF13360">
    <property type="entry name" value="PQQ_2"/>
    <property type="match status" value="2"/>
</dbReference>
<accession>A0A0F9AFH0</accession>
<dbReference type="InterPro" id="IPR015943">
    <property type="entry name" value="WD40/YVTN_repeat-like_dom_sf"/>
</dbReference>
<comment type="caution">
    <text evidence="2">The sequence shown here is derived from an EMBL/GenBank/DDBJ whole genome shotgun (WGS) entry which is preliminary data.</text>
</comment>
<feature type="domain" description="Pyrrolo-quinoline quinone repeat" evidence="1">
    <location>
        <begin position="12"/>
        <end position="68"/>
    </location>
</feature>
<dbReference type="PANTHER" id="PTHR34512">
    <property type="entry name" value="CELL SURFACE PROTEIN"/>
    <property type="match status" value="1"/>
</dbReference>
<sequence length="197" mass="21265">PIVAQTPQGPQLITCAEPLVIAYDPQSGRELWRASCLGADVAPSPIFAGGLVFAVNSNIELVAIKVDGSGDVSKTHIAWRAEDGIPDICSPVSDGELVFLLTSDYAKLTCYRLSDGTRLWQQDFEESFNASPSLVGGLLYLLTTDGTMIVAQAGLEYREVARFELTDTCRASPAFTDGRIFIRGDQNLYCIGNAQVE</sequence>
<dbReference type="AlphaFoldDB" id="A0A0F9AFH0"/>
<dbReference type="InterPro" id="IPR011047">
    <property type="entry name" value="Quinoprotein_ADH-like_sf"/>
</dbReference>
<dbReference type="InterPro" id="IPR002372">
    <property type="entry name" value="PQQ_rpt_dom"/>
</dbReference>
<evidence type="ECO:0000313" key="2">
    <source>
        <dbReference type="EMBL" id="KKL08170.1"/>
    </source>
</evidence>
<dbReference type="Gene3D" id="2.130.10.10">
    <property type="entry name" value="YVTN repeat-like/Quinoprotein amine dehydrogenase"/>
    <property type="match status" value="1"/>
</dbReference>
<dbReference type="SUPFAM" id="SSF50998">
    <property type="entry name" value="Quinoprotein alcohol dehydrogenase-like"/>
    <property type="match status" value="1"/>
</dbReference>
<proteinExistence type="predicted"/>
<evidence type="ECO:0000259" key="1">
    <source>
        <dbReference type="Pfam" id="PF13360"/>
    </source>
</evidence>
<dbReference type="EMBL" id="LAZR01042989">
    <property type="protein sequence ID" value="KKL08170.1"/>
    <property type="molecule type" value="Genomic_DNA"/>
</dbReference>
<feature type="non-terminal residue" evidence="2">
    <location>
        <position position="1"/>
    </location>
</feature>
<name>A0A0F9AFH0_9ZZZZ</name>
<dbReference type="Gene3D" id="2.40.10.480">
    <property type="match status" value="1"/>
</dbReference>
<dbReference type="PANTHER" id="PTHR34512:SF30">
    <property type="entry name" value="OUTER MEMBRANE PROTEIN ASSEMBLY FACTOR BAMB"/>
    <property type="match status" value="1"/>
</dbReference>
<reference evidence="2" key="1">
    <citation type="journal article" date="2015" name="Nature">
        <title>Complex archaea that bridge the gap between prokaryotes and eukaryotes.</title>
        <authorList>
            <person name="Spang A."/>
            <person name="Saw J.H."/>
            <person name="Jorgensen S.L."/>
            <person name="Zaremba-Niedzwiedzka K."/>
            <person name="Martijn J."/>
            <person name="Lind A.E."/>
            <person name="van Eijk R."/>
            <person name="Schleper C."/>
            <person name="Guy L."/>
            <person name="Ettema T.J."/>
        </authorList>
    </citation>
    <scope>NUCLEOTIDE SEQUENCE</scope>
</reference>